<protein>
    <submittedName>
        <fullName evidence="2">Uncharacterized protein</fullName>
    </submittedName>
</protein>
<keyword evidence="3" id="KW-1185">Reference proteome</keyword>
<comment type="caution">
    <text evidence="2">The sequence shown here is derived from an EMBL/GenBank/DDBJ whole genome shotgun (WGS) entry which is preliminary data.</text>
</comment>
<evidence type="ECO:0000313" key="2">
    <source>
        <dbReference type="EMBL" id="KAF7807599.1"/>
    </source>
</evidence>
<feature type="compositionally biased region" description="Basic and acidic residues" evidence="1">
    <location>
        <begin position="266"/>
        <end position="282"/>
    </location>
</feature>
<feature type="region of interest" description="Disordered" evidence="1">
    <location>
        <begin position="261"/>
        <end position="289"/>
    </location>
</feature>
<dbReference type="Proteomes" id="UP000634136">
    <property type="component" value="Unassembled WGS sequence"/>
</dbReference>
<accession>A0A834T1S2</accession>
<sequence>MNQALDTTCKNVQVKTFNASGIWSYYNLPCVNDCRYEELKHDDKNFPWNEIEEELGECWDPQEGSKRYILLSDMNATARIWLILVASNIKPSKYLTKISRKTVLLLYLLMTKQPVKLEAIIYKSMCKVAYNGRAGCALIFPHMISDFYFNAGVPEDDTDAKIKPKHQLDYKRVGEGRVDPDDPCTSEAQAHPTAEASAQPIGSVMRDLLLLNICSSMDIPVRQEIDKVVEHGVPSLLSLLSSQMETGELLHYPSVNSSDMFMSNSKCEEKSKEKGKQERETEQESDSGSIENEVLPVVYSHVSLTSEICGSNHVRLAIIICYRNRIFKRENRSILNNSAKIIVQLNDISHISSRGNTQVFSSVSGSHYRINSLKDRLETNGIE</sequence>
<gene>
    <name evidence="2" type="ORF">G2W53_039760</name>
</gene>
<dbReference type="EMBL" id="JAAIUW010000012">
    <property type="protein sequence ID" value="KAF7807599.1"/>
    <property type="molecule type" value="Genomic_DNA"/>
</dbReference>
<dbReference type="AlphaFoldDB" id="A0A834T1S2"/>
<evidence type="ECO:0000256" key="1">
    <source>
        <dbReference type="SAM" id="MobiDB-lite"/>
    </source>
</evidence>
<proteinExistence type="predicted"/>
<reference evidence="2" key="1">
    <citation type="submission" date="2020-09" db="EMBL/GenBank/DDBJ databases">
        <title>Genome-Enabled Discovery of Anthraquinone Biosynthesis in Senna tora.</title>
        <authorList>
            <person name="Kang S.-H."/>
            <person name="Pandey R.P."/>
            <person name="Lee C.-M."/>
            <person name="Sim J.-S."/>
            <person name="Jeong J.-T."/>
            <person name="Choi B.-S."/>
            <person name="Jung M."/>
            <person name="Ginzburg D."/>
            <person name="Zhao K."/>
            <person name="Won S.Y."/>
            <person name="Oh T.-J."/>
            <person name="Yu Y."/>
            <person name="Kim N.-H."/>
            <person name="Lee O.R."/>
            <person name="Lee T.-H."/>
            <person name="Bashyal P."/>
            <person name="Kim T.-S."/>
            <person name="Lee W.-H."/>
            <person name="Kawkins C."/>
            <person name="Kim C.-K."/>
            <person name="Kim J.S."/>
            <person name="Ahn B.O."/>
            <person name="Rhee S.Y."/>
            <person name="Sohng J.K."/>
        </authorList>
    </citation>
    <scope>NUCLEOTIDE SEQUENCE</scope>
    <source>
        <tissue evidence="2">Leaf</tissue>
    </source>
</reference>
<feature type="region of interest" description="Disordered" evidence="1">
    <location>
        <begin position="173"/>
        <end position="196"/>
    </location>
</feature>
<evidence type="ECO:0000313" key="3">
    <source>
        <dbReference type="Proteomes" id="UP000634136"/>
    </source>
</evidence>
<organism evidence="2 3">
    <name type="scientific">Senna tora</name>
    <dbReference type="NCBI Taxonomy" id="362788"/>
    <lineage>
        <taxon>Eukaryota</taxon>
        <taxon>Viridiplantae</taxon>
        <taxon>Streptophyta</taxon>
        <taxon>Embryophyta</taxon>
        <taxon>Tracheophyta</taxon>
        <taxon>Spermatophyta</taxon>
        <taxon>Magnoliopsida</taxon>
        <taxon>eudicotyledons</taxon>
        <taxon>Gunneridae</taxon>
        <taxon>Pentapetalae</taxon>
        <taxon>rosids</taxon>
        <taxon>fabids</taxon>
        <taxon>Fabales</taxon>
        <taxon>Fabaceae</taxon>
        <taxon>Caesalpinioideae</taxon>
        <taxon>Cassia clade</taxon>
        <taxon>Senna</taxon>
    </lineage>
</organism>
<name>A0A834T1S2_9FABA</name>